<dbReference type="EMBL" id="JACOOO010000016">
    <property type="protein sequence ID" value="MBC5629235.1"/>
    <property type="molecule type" value="Genomic_DNA"/>
</dbReference>
<accession>A0ABR7DCW5</accession>
<gene>
    <name evidence="1" type="ORF">H8S20_10045</name>
</gene>
<keyword evidence="2" id="KW-1185">Reference proteome</keyword>
<dbReference type="RefSeq" id="WP_186860023.1">
    <property type="nucleotide sequence ID" value="NZ_JACOOO010000016.1"/>
</dbReference>
<comment type="caution">
    <text evidence="1">The sequence shown here is derived from an EMBL/GenBank/DDBJ whole genome shotgun (WGS) entry which is preliminary data.</text>
</comment>
<protein>
    <recommendedName>
        <fullName evidence="3">DUF2283 domain-containing protein</fullName>
    </recommendedName>
</protein>
<organism evidence="1 2">
    <name type="scientific">Clostridium hominis</name>
    <dbReference type="NCBI Taxonomy" id="2763036"/>
    <lineage>
        <taxon>Bacteria</taxon>
        <taxon>Bacillati</taxon>
        <taxon>Bacillota</taxon>
        <taxon>Clostridia</taxon>
        <taxon>Eubacteriales</taxon>
        <taxon>Clostridiaceae</taxon>
        <taxon>Clostridium</taxon>
    </lineage>
</organism>
<dbReference type="Proteomes" id="UP000596929">
    <property type="component" value="Unassembled WGS sequence"/>
</dbReference>
<evidence type="ECO:0000313" key="2">
    <source>
        <dbReference type="Proteomes" id="UP000596929"/>
    </source>
</evidence>
<name>A0ABR7DCW5_9CLOT</name>
<evidence type="ECO:0000313" key="1">
    <source>
        <dbReference type="EMBL" id="MBC5629235.1"/>
    </source>
</evidence>
<proteinExistence type="predicted"/>
<reference evidence="1 2" key="1">
    <citation type="submission" date="2020-08" db="EMBL/GenBank/DDBJ databases">
        <title>Genome public.</title>
        <authorList>
            <person name="Liu C."/>
            <person name="Sun Q."/>
        </authorList>
    </citation>
    <scope>NUCLEOTIDE SEQUENCE [LARGE SCALE GENOMIC DNA]</scope>
    <source>
        <strain evidence="1 2">NSJ-6</strain>
    </source>
</reference>
<sequence length="68" mass="8022">MKVHIVWNRDNETKVVDLPMDERELLKVQGSVLDRDTIGYITGVEVKYYDDNGKEIENIFLLNRQLKN</sequence>
<evidence type="ECO:0008006" key="3">
    <source>
        <dbReference type="Google" id="ProtNLM"/>
    </source>
</evidence>